<protein>
    <submittedName>
        <fullName evidence="1">Uncharacterized protein</fullName>
    </submittedName>
</protein>
<dbReference type="Proteomes" id="UP000250140">
    <property type="component" value="Unassembled WGS sequence"/>
</dbReference>
<evidence type="ECO:0000313" key="2">
    <source>
        <dbReference type="Proteomes" id="UP000250140"/>
    </source>
</evidence>
<evidence type="ECO:0000313" key="1">
    <source>
        <dbReference type="EMBL" id="OCL09398.1"/>
    </source>
</evidence>
<name>A0A8E2F341_9PEZI</name>
<accession>A0A8E2F341</accession>
<gene>
    <name evidence="1" type="ORF">AOQ84DRAFT_22871</name>
</gene>
<organism evidence="1 2">
    <name type="scientific">Glonium stellatum</name>
    <dbReference type="NCBI Taxonomy" id="574774"/>
    <lineage>
        <taxon>Eukaryota</taxon>
        <taxon>Fungi</taxon>
        <taxon>Dikarya</taxon>
        <taxon>Ascomycota</taxon>
        <taxon>Pezizomycotina</taxon>
        <taxon>Dothideomycetes</taxon>
        <taxon>Pleosporomycetidae</taxon>
        <taxon>Gloniales</taxon>
        <taxon>Gloniaceae</taxon>
        <taxon>Glonium</taxon>
    </lineage>
</organism>
<reference evidence="1 2" key="1">
    <citation type="journal article" date="2016" name="Nat. Commun.">
        <title>Ectomycorrhizal ecology is imprinted in the genome of the dominant symbiotic fungus Cenococcum geophilum.</title>
        <authorList>
            <consortium name="DOE Joint Genome Institute"/>
            <person name="Peter M."/>
            <person name="Kohler A."/>
            <person name="Ohm R.A."/>
            <person name="Kuo A."/>
            <person name="Krutzmann J."/>
            <person name="Morin E."/>
            <person name="Arend M."/>
            <person name="Barry K.W."/>
            <person name="Binder M."/>
            <person name="Choi C."/>
            <person name="Clum A."/>
            <person name="Copeland A."/>
            <person name="Grisel N."/>
            <person name="Haridas S."/>
            <person name="Kipfer T."/>
            <person name="LaButti K."/>
            <person name="Lindquist E."/>
            <person name="Lipzen A."/>
            <person name="Maire R."/>
            <person name="Meier B."/>
            <person name="Mihaltcheva S."/>
            <person name="Molinier V."/>
            <person name="Murat C."/>
            <person name="Poggeler S."/>
            <person name="Quandt C.A."/>
            <person name="Sperisen C."/>
            <person name="Tritt A."/>
            <person name="Tisserant E."/>
            <person name="Crous P.W."/>
            <person name="Henrissat B."/>
            <person name="Nehls U."/>
            <person name="Egli S."/>
            <person name="Spatafora J.W."/>
            <person name="Grigoriev I.V."/>
            <person name="Martin F.M."/>
        </authorList>
    </citation>
    <scope>NUCLEOTIDE SEQUENCE [LARGE SCALE GENOMIC DNA]</scope>
    <source>
        <strain evidence="1 2">CBS 207.34</strain>
    </source>
</reference>
<keyword evidence="2" id="KW-1185">Reference proteome</keyword>
<sequence length="191" mass="20234">MAKRHRSVVNNFALLPSLHSISPYSLPLRPPYSLLCGRRNPSVLPAFQAVEQPPVVPVVPVVPVYQRSNTPPATSSVQCSSSSVPAAPPAAASPPTAPFTSIPINPHLLFSPAKRPFPPPLPSSPPGSLSFALFLTPSPKPHSLALPSLVLTRAVSLRAASSCSTCSIRLCCCCAESCFLHSRRDPPQHLP</sequence>
<dbReference type="AlphaFoldDB" id="A0A8E2F341"/>
<proteinExistence type="predicted"/>
<dbReference type="EMBL" id="KV749456">
    <property type="protein sequence ID" value="OCL09398.1"/>
    <property type="molecule type" value="Genomic_DNA"/>
</dbReference>